<evidence type="ECO:0000313" key="1">
    <source>
        <dbReference type="EMBL" id="KUG26752.1"/>
    </source>
</evidence>
<sequence>MIRGYILVYCNEKERYDALQHESILNTVCFEGKPARIPEWQIENLKKLLAENREVFLGDLIPVGTKVKIVDGPFAGVIGQVCQSNSGGKLLGVNIDLLRRSVLVRLPKESVVKEIKKVDDESKTVD</sequence>
<dbReference type="GO" id="GO:0006354">
    <property type="term" value="P:DNA-templated transcription elongation"/>
    <property type="evidence" value="ECO:0007669"/>
    <property type="project" value="InterPro"/>
</dbReference>
<gene>
    <name evidence="1" type="ORF">ASZ90_003396</name>
</gene>
<reference evidence="1" key="1">
    <citation type="journal article" date="2015" name="Proc. Natl. Acad. Sci. U.S.A.">
        <title>Networks of energetic and metabolic interactions define dynamics in microbial communities.</title>
        <authorList>
            <person name="Embree M."/>
            <person name="Liu J.K."/>
            <person name="Al-Bassam M.M."/>
            <person name="Zengler K."/>
        </authorList>
    </citation>
    <scope>NUCLEOTIDE SEQUENCE</scope>
</reference>
<name>A0A0W8G0S2_9ZZZZ</name>
<protein>
    <recommendedName>
        <fullName evidence="2">Transcription antitermination protein nusg</fullName>
    </recommendedName>
</protein>
<organism evidence="1">
    <name type="scientific">hydrocarbon metagenome</name>
    <dbReference type="NCBI Taxonomy" id="938273"/>
    <lineage>
        <taxon>unclassified sequences</taxon>
        <taxon>metagenomes</taxon>
        <taxon>ecological metagenomes</taxon>
    </lineage>
</organism>
<comment type="caution">
    <text evidence="1">The sequence shown here is derived from an EMBL/GenBank/DDBJ whole genome shotgun (WGS) entry which is preliminary data.</text>
</comment>
<accession>A0A0W8G0S2</accession>
<dbReference type="EMBL" id="LNQE01000411">
    <property type="protein sequence ID" value="KUG26752.1"/>
    <property type="molecule type" value="Genomic_DNA"/>
</dbReference>
<evidence type="ECO:0008006" key="2">
    <source>
        <dbReference type="Google" id="ProtNLM"/>
    </source>
</evidence>
<dbReference type="InterPro" id="IPR036735">
    <property type="entry name" value="NGN_dom_sf"/>
</dbReference>
<dbReference type="AlphaFoldDB" id="A0A0W8G0S2"/>
<dbReference type="InterPro" id="IPR008991">
    <property type="entry name" value="Translation_prot_SH3-like_sf"/>
</dbReference>
<proteinExistence type="predicted"/>
<dbReference type="Gene3D" id="3.30.70.940">
    <property type="entry name" value="NusG, N-terminal domain"/>
    <property type="match status" value="1"/>
</dbReference>
<dbReference type="SUPFAM" id="SSF50104">
    <property type="entry name" value="Translation proteins SH3-like domain"/>
    <property type="match status" value="1"/>
</dbReference>